<dbReference type="SUPFAM" id="SSF51735">
    <property type="entry name" value="NAD(P)-binding Rossmann-fold domains"/>
    <property type="match status" value="1"/>
</dbReference>
<dbReference type="GO" id="GO:0016616">
    <property type="term" value="F:oxidoreductase activity, acting on the CH-OH group of donors, NAD or NADP as acceptor"/>
    <property type="evidence" value="ECO:0007669"/>
    <property type="project" value="InterPro"/>
</dbReference>
<keyword evidence="2 4" id="KW-0560">Oxidoreductase</keyword>
<reference evidence="8" key="1">
    <citation type="submission" date="2018-11" db="EMBL/GenBank/DDBJ databases">
        <title>Complete genome sequence of Paenibacillus sp. ML311-T8.</title>
        <authorList>
            <person name="Nam Y.-D."/>
            <person name="Kang J."/>
            <person name="Chung W.-H."/>
            <person name="Park Y.S."/>
        </authorList>
    </citation>
    <scope>NUCLEOTIDE SEQUENCE [LARGE SCALE GENOMIC DNA]</scope>
    <source>
        <strain evidence="8">ML311-T8</strain>
    </source>
</reference>
<dbReference type="SUPFAM" id="SSF52283">
    <property type="entry name" value="Formate/glycerate dehydrogenase catalytic domain-like"/>
    <property type="match status" value="1"/>
</dbReference>
<comment type="similarity">
    <text evidence="1 4">Belongs to the D-isomer specific 2-hydroxyacid dehydrogenase family.</text>
</comment>
<keyword evidence="8" id="KW-1185">Reference proteome</keyword>
<name>A0A6B8RLJ0_9BACL</name>
<feature type="domain" description="D-isomer specific 2-hydroxyacid dehydrogenase catalytic" evidence="5">
    <location>
        <begin position="16"/>
        <end position="312"/>
    </location>
</feature>
<dbReference type="EMBL" id="CP034235">
    <property type="protein sequence ID" value="QGQ96385.1"/>
    <property type="molecule type" value="Genomic_DNA"/>
</dbReference>
<dbReference type="PROSITE" id="PS00670">
    <property type="entry name" value="D_2_HYDROXYACID_DH_2"/>
    <property type="match status" value="1"/>
</dbReference>
<evidence type="ECO:0000259" key="5">
    <source>
        <dbReference type="Pfam" id="PF00389"/>
    </source>
</evidence>
<accession>A0A6B8RLJ0</accession>
<proteinExistence type="inferred from homology"/>
<dbReference type="PANTHER" id="PTHR42789">
    <property type="entry name" value="D-ISOMER SPECIFIC 2-HYDROXYACID DEHYDROGENASE FAMILY PROTEIN (AFU_ORTHOLOGUE AFUA_6G10090)"/>
    <property type="match status" value="1"/>
</dbReference>
<dbReference type="FunFam" id="3.40.50.720:FF:000203">
    <property type="entry name" value="D-3-phosphoglycerate dehydrogenase (SerA)"/>
    <property type="match status" value="1"/>
</dbReference>
<evidence type="ECO:0000313" key="8">
    <source>
        <dbReference type="Proteomes" id="UP000426246"/>
    </source>
</evidence>
<evidence type="ECO:0000259" key="6">
    <source>
        <dbReference type="Pfam" id="PF02826"/>
    </source>
</evidence>
<dbReference type="OrthoDB" id="9805416at2"/>
<dbReference type="Gene3D" id="3.40.50.720">
    <property type="entry name" value="NAD(P)-binding Rossmann-like Domain"/>
    <property type="match status" value="2"/>
</dbReference>
<dbReference type="Pfam" id="PF02826">
    <property type="entry name" value="2-Hacid_dh_C"/>
    <property type="match status" value="1"/>
</dbReference>
<dbReference type="CDD" id="cd12172">
    <property type="entry name" value="PGDH_like_2"/>
    <property type="match status" value="1"/>
</dbReference>
<feature type="domain" description="D-isomer specific 2-hydroxyacid dehydrogenase NAD-binding" evidence="6">
    <location>
        <begin position="113"/>
        <end position="288"/>
    </location>
</feature>
<dbReference type="InterPro" id="IPR050857">
    <property type="entry name" value="D-2-hydroxyacid_DH"/>
</dbReference>
<sequence>MKKVLVTPKSFGLYKDQAFALLREQGYEPIENKLGRTLTVEEILELAGEEAVGIIVGIDPLPGFALAQFKQLKAISKYGMGMDNIDLIKAKELGIQVMNAAGTNHISVAELAITLMLTMARNITSVAAKVKGGKWERSIGYELTGKKLGLIGGGQIGREVAKRAIGLQMEVSIYDPFWQDTAFAEQYKIQIISELDILYQESDIISLHVPYLPETKEMIDQRALKRMKSTVMLINTSRGELVNEDDLYEALVNNQIYGAAQDVFSSEPPEADNKLIKLDNFILTSHIGAFTHESVERMVLYSTRNLLEMLNGIK</sequence>
<dbReference type="Proteomes" id="UP000426246">
    <property type="component" value="Chromosome"/>
</dbReference>
<dbReference type="RefSeq" id="WP_155701421.1">
    <property type="nucleotide sequence ID" value="NZ_CP034235.1"/>
</dbReference>
<keyword evidence="3" id="KW-0520">NAD</keyword>
<protein>
    <submittedName>
        <fullName evidence="7">Phosphoglycerate dehydrogenase</fullName>
    </submittedName>
</protein>
<dbReference type="PANTHER" id="PTHR42789:SF1">
    <property type="entry name" value="D-ISOMER SPECIFIC 2-HYDROXYACID DEHYDROGENASE FAMILY PROTEIN (AFU_ORTHOLOGUE AFUA_6G10090)"/>
    <property type="match status" value="1"/>
</dbReference>
<evidence type="ECO:0000256" key="4">
    <source>
        <dbReference type="RuleBase" id="RU003719"/>
    </source>
</evidence>
<evidence type="ECO:0000256" key="2">
    <source>
        <dbReference type="ARBA" id="ARBA00023002"/>
    </source>
</evidence>
<dbReference type="InterPro" id="IPR036291">
    <property type="entry name" value="NAD(P)-bd_dom_sf"/>
</dbReference>
<dbReference type="InterPro" id="IPR006139">
    <property type="entry name" value="D-isomer_2_OHA_DH_cat_dom"/>
</dbReference>
<dbReference type="AlphaFoldDB" id="A0A6B8RLJ0"/>
<dbReference type="Pfam" id="PF00389">
    <property type="entry name" value="2-Hacid_dh"/>
    <property type="match status" value="1"/>
</dbReference>
<evidence type="ECO:0000313" key="7">
    <source>
        <dbReference type="EMBL" id="QGQ96385.1"/>
    </source>
</evidence>
<dbReference type="InterPro" id="IPR006140">
    <property type="entry name" value="D-isomer_DH_NAD-bd"/>
</dbReference>
<evidence type="ECO:0000256" key="3">
    <source>
        <dbReference type="ARBA" id="ARBA00023027"/>
    </source>
</evidence>
<dbReference type="GO" id="GO:0051287">
    <property type="term" value="F:NAD binding"/>
    <property type="evidence" value="ECO:0007669"/>
    <property type="project" value="InterPro"/>
</dbReference>
<dbReference type="PROSITE" id="PS00671">
    <property type="entry name" value="D_2_HYDROXYACID_DH_3"/>
    <property type="match status" value="1"/>
</dbReference>
<organism evidence="7 8">
    <name type="scientific">Paenibacillus psychroresistens</name>
    <dbReference type="NCBI Taxonomy" id="1778678"/>
    <lineage>
        <taxon>Bacteria</taxon>
        <taxon>Bacillati</taxon>
        <taxon>Bacillota</taxon>
        <taxon>Bacilli</taxon>
        <taxon>Bacillales</taxon>
        <taxon>Paenibacillaceae</taxon>
        <taxon>Paenibacillus</taxon>
    </lineage>
</organism>
<gene>
    <name evidence="7" type="ORF">EHS13_16585</name>
</gene>
<evidence type="ECO:0000256" key="1">
    <source>
        <dbReference type="ARBA" id="ARBA00005854"/>
    </source>
</evidence>
<dbReference type="KEGG" id="ppsc:EHS13_16585"/>
<dbReference type="InterPro" id="IPR029753">
    <property type="entry name" value="D-isomer_DH_CS"/>
</dbReference>